<keyword evidence="2" id="KW-1185">Reference proteome</keyword>
<sequence>MTDRRTPFRSPWLAPAAVAAAVAMGLIAQPLLASGEGSDLPDLTAEELVARVLEAEPQAMSGTVVHTARLGLPDLLFTEASGADPMSLLGGSSTLRLWTDGDERARVSLLGTMSEYSVVADGTDVWTYSSADDEVVRYTMSDADRARLEAMGEEGRAKALAERAELPTPQEAAADALAKVEEHSSVRVDSQVTVAGRDAYQLVVTPDTDGTLVDHVVLAVDGETMTPLRVQTWSTQDETAPAVEVSFTDVDFSAPAESVFEFSAPASATQRDVVVPIPAEGGEMPAEMPAHEGEHPEPTVHGTGWETVIELAGVDVAAMLAQDPTAMGGMPEDFTGSEEAEDLMEEFKPEHGAGGMDLDTGALFEQLTAEVPEGRLLSSTLLSVLITDDGRVLVGAVPAETLRAMA</sequence>
<dbReference type="Proteomes" id="UP000093501">
    <property type="component" value="Unassembled WGS sequence"/>
</dbReference>
<dbReference type="PANTHER" id="PTHR37507:SF2">
    <property type="entry name" value="SPORULATION PROTEIN YDCC"/>
    <property type="match status" value="1"/>
</dbReference>
<proteinExistence type="predicted"/>
<dbReference type="PANTHER" id="PTHR37507">
    <property type="entry name" value="SPORULATION PROTEIN YDCC"/>
    <property type="match status" value="1"/>
</dbReference>
<name>A0A1C0AIH2_9ACTN</name>
<evidence type="ECO:0000313" key="1">
    <source>
        <dbReference type="EMBL" id="OCL31908.1"/>
    </source>
</evidence>
<dbReference type="InterPro" id="IPR052944">
    <property type="entry name" value="Sporulation_related"/>
</dbReference>
<protein>
    <submittedName>
        <fullName evidence="1">Uncharacterized protein</fullName>
    </submittedName>
</protein>
<evidence type="ECO:0000313" key="2">
    <source>
        <dbReference type="Proteomes" id="UP000093501"/>
    </source>
</evidence>
<accession>A0A1C0AIH2</accession>
<dbReference type="SUPFAM" id="SSF89392">
    <property type="entry name" value="Prokaryotic lipoproteins and lipoprotein localization factors"/>
    <property type="match status" value="1"/>
</dbReference>
<dbReference type="RefSeq" id="WP_068752257.1">
    <property type="nucleotide sequence ID" value="NZ_LR214441.1"/>
</dbReference>
<dbReference type="InterPro" id="IPR029046">
    <property type="entry name" value="LolA/LolB/LppX"/>
</dbReference>
<reference evidence="2" key="1">
    <citation type="submission" date="2016-07" db="EMBL/GenBank/DDBJ databases">
        <authorList>
            <person name="Florea S."/>
            <person name="Webb J.S."/>
            <person name="Jaromczyk J."/>
            <person name="Schardl C.L."/>
        </authorList>
    </citation>
    <scope>NUCLEOTIDE SEQUENCE [LARGE SCALE GENOMIC DNA]</scope>
    <source>
        <strain evidence="2">IPBSL-7</strain>
    </source>
</reference>
<organism evidence="1 2">
    <name type="scientific">Tessaracoccus lapidicaptus</name>
    <dbReference type="NCBI Taxonomy" id="1427523"/>
    <lineage>
        <taxon>Bacteria</taxon>
        <taxon>Bacillati</taxon>
        <taxon>Actinomycetota</taxon>
        <taxon>Actinomycetes</taxon>
        <taxon>Propionibacteriales</taxon>
        <taxon>Propionibacteriaceae</taxon>
        <taxon>Tessaracoccus</taxon>
    </lineage>
</organism>
<dbReference type="Gene3D" id="2.50.20.10">
    <property type="entry name" value="Lipoprotein localisation LolA/LolB/LppX"/>
    <property type="match status" value="1"/>
</dbReference>
<gene>
    <name evidence="1" type="ORF">BCR15_07570</name>
</gene>
<comment type="caution">
    <text evidence="1">The sequence shown here is derived from an EMBL/GenBank/DDBJ whole genome shotgun (WGS) entry which is preliminary data.</text>
</comment>
<dbReference type="EMBL" id="MBQD01000024">
    <property type="protein sequence ID" value="OCL31908.1"/>
    <property type="molecule type" value="Genomic_DNA"/>
</dbReference>
<dbReference type="AlphaFoldDB" id="A0A1C0AIH2"/>